<dbReference type="EC" id="1.11.1.24" evidence="2"/>
<evidence type="ECO:0000256" key="1">
    <source>
        <dbReference type="ARBA" id="ARBA00011245"/>
    </source>
</evidence>
<dbReference type="InterPro" id="IPR000866">
    <property type="entry name" value="AhpC/TSA"/>
</dbReference>
<evidence type="ECO:0000256" key="14">
    <source>
        <dbReference type="PIRSR" id="PIRSR000239-1"/>
    </source>
</evidence>
<dbReference type="OrthoDB" id="145578at2157"/>
<evidence type="ECO:0000256" key="7">
    <source>
        <dbReference type="ARBA" id="ARBA00023078"/>
    </source>
</evidence>
<dbReference type="STRING" id="1006006.Mcup_0894"/>
<dbReference type="RefSeq" id="WP_013737497.1">
    <property type="nucleotide sequence ID" value="NC_015435.1"/>
</dbReference>
<keyword evidence="7" id="KW-0793">Thylakoid</keyword>
<keyword evidence="8" id="KW-1015">Disulfide bond</keyword>
<name>F4G2F1_METCR</name>
<dbReference type="InterPro" id="IPR050924">
    <property type="entry name" value="Peroxiredoxin_BCP/PrxQ"/>
</dbReference>
<sequence length="147" mass="16513">MKLKVGDLAPNFEGINEAGEKVSLSDFKGKYVVLYFYPKDDTPGCRAEALSFKENWDEIIKRGAVVIGVSGDSQESHKKFKEKYQLPFTLISDENDKIRETYGAKGLLIPARVTFVINPEGRIVLIYSSQMNPTSHVKEVLNVLSKK</sequence>
<comment type="similarity">
    <text evidence="11">Belongs to the peroxiredoxin family. BCP/PrxQ subfamily.</text>
</comment>
<dbReference type="HOGENOM" id="CLU_042529_14_2_2"/>
<dbReference type="EMBL" id="CP002656">
    <property type="protein sequence ID" value="AEB94999.1"/>
    <property type="molecule type" value="Genomic_DNA"/>
</dbReference>
<dbReference type="PATRIC" id="fig|1006006.8.peg.893"/>
<dbReference type="AlphaFoldDB" id="F4G2F1"/>
<dbReference type="PIRSF" id="PIRSF000239">
    <property type="entry name" value="AHPC"/>
    <property type="match status" value="1"/>
</dbReference>
<evidence type="ECO:0000256" key="13">
    <source>
        <dbReference type="ARBA" id="ARBA00060385"/>
    </source>
</evidence>
<dbReference type="InterPro" id="IPR013766">
    <property type="entry name" value="Thioredoxin_domain"/>
</dbReference>
<dbReference type="eggNOG" id="arCOG00310">
    <property type="taxonomic scope" value="Archaea"/>
</dbReference>
<dbReference type="KEGG" id="mcn:Mcup_0894"/>
<dbReference type="InterPro" id="IPR024706">
    <property type="entry name" value="Peroxiredoxin_AhpC-typ"/>
</dbReference>
<dbReference type="GeneID" id="10493085"/>
<keyword evidence="9" id="KW-0676">Redox-active center</keyword>
<dbReference type="GO" id="GO:0045454">
    <property type="term" value="P:cell redox homeostasis"/>
    <property type="evidence" value="ECO:0007669"/>
    <property type="project" value="TreeGrafter"/>
</dbReference>
<keyword evidence="5" id="KW-0809">Transit peptide</keyword>
<evidence type="ECO:0000256" key="3">
    <source>
        <dbReference type="ARBA" id="ARBA00022559"/>
    </source>
</evidence>
<dbReference type="Proteomes" id="UP000007812">
    <property type="component" value="Chromosome"/>
</dbReference>
<proteinExistence type="inferred from homology"/>
<dbReference type="PANTHER" id="PTHR42801">
    <property type="entry name" value="THIOREDOXIN-DEPENDENT PEROXIDE REDUCTASE"/>
    <property type="match status" value="1"/>
</dbReference>
<comment type="subcellular location">
    <subcellularLocation>
        <location evidence="13">Thylakoid</location>
    </subcellularLocation>
</comment>
<dbReference type="FunFam" id="3.40.30.10:FF:000122">
    <property type="entry name" value="Peroxiredoxin Q chloroplastic"/>
    <property type="match status" value="1"/>
</dbReference>
<comment type="catalytic activity">
    <reaction evidence="12">
        <text>a hydroperoxide + [thioredoxin]-dithiol = an alcohol + [thioredoxin]-disulfide + H2O</text>
        <dbReference type="Rhea" id="RHEA:62620"/>
        <dbReference type="Rhea" id="RHEA-COMP:10698"/>
        <dbReference type="Rhea" id="RHEA-COMP:10700"/>
        <dbReference type="ChEBI" id="CHEBI:15377"/>
        <dbReference type="ChEBI" id="CHEBI:29950"/>
        <dbReference type="ChEBI" id="CHEBI:30879"/>
        <dbReference type="ChEBI" id="CHEBI:35924"/>
        <dbReference type="ChEBI" id="CHEBI:50058"/>
        <dbReference type="EC" id="1.11.1.24"/>
    </reaction>
</comment>
<dbReference type="SUPFAM" id="SSF52833">
    <property type="entry name" value="Thioredoxin-like"/>
    <property type="match status" value="1"/>
</dbReference>
<evidence type="ECO:0000256" key="6">
    <source>
        <dbReference type="ARBA" id="ARBA00023002"/>
    </source>
</evidence>
<feature type="active site" description="Cysteine sulfenic acid (-SOH) intermediate; for peroxidase activity" evidence="14">
    <location>
        <position position="45"/>
    </location>
</feature>
<comment type="subunit">
    <text evidence="1">Monomer.</text>
</comment>
<evidence type="ECO:0000256" key="5">
    <source>
        <dbReference type="ARBA" id="ARBA00022946"/>
    </source>
</evidence>
<dbReference type="GO" id="GO:0034599">
    <property type="term" value="P:cellular response to oxidative stress"/>
    <property type="evidence" value="ECO:0007669"/>
    <property type="project" value="TreeGrafter"/>
</dbReference>
<keyword evidence="17" id="KW-1185">Reference proteome</keyword>
<keyword evidence="3" id="KW-0575">Peroxidase</keyword>
<dbReference type="GO" id="GO:0008379">
    <property type="term" value="F:thioredoxin peroxidase activity"/>
    <property type="evidence" value="ECO:0007669"/>
    <property type="project" value="TreeGrafter"/>
</dbReference>
<evidence type="ECO:0000313" key="17">
    <source>
        <dbReference type="Proteomes" id="UP000007812"/>
    </source>
</evidence>
<evidence type="ECO:0000256" key="12">
    <source>
        <dbReference type="ARBA" id="ARBA00049091"/>
    </source>
</evidence>
<dbReference type="GO" id="GO:0009579">
    <property type="term" value="C:thylakoid"/>
    <property type="evidence" value="ECO:0007669"/>
    <property type="project" value="UniProtKB-SubCell"/>
</dbReference>
<evidence type="ECO:0000313" key="16">
    <source>
        <dbReference type="EMBL" id="AEB94999.1"/>
    </source>
</evidence>
<dbReference type="PROSITE" id="PS51352">
    <property type="entry name" value="THIOREDOXIN_2"/>
    <property type="match status" value="1"/>
</dbReference>
<dbReference type="PANTHER" id="PTHR42801:SF4">
    <property type="entry name" value="AHPC_TSA FAMILY PROTEIN"/>
    <property type="match status" value="1"/>
</dbReference>
<reference evidence="16 17" key="1">
    <citation type="journal article" date="2011" name="J. Bacteriol.">
        <title>Complete genome sequence of Metallosphaera cuprina, a metal sulfide-oxidizing archaeon from a hot spring.</title>
        <authorList>
            <person name="Liu L.J."/>
            <person name="You X.Y."/>
            <person name="Zheng H."/>
            <person name="Wang S."/>
            <person name="Jiang C.Y."/>
            <person name="Liu S.J."/>
        </authorList>
    </citation>
    <scope>NUCLEOTIDE SEQUENCE [LARGE SCALE GENOMIC DNA]</scope>
    <source>
        <strain evidence="16 17">Ar-4</strain>
    </source>
</reference>
<evidence type="ECO:0000259" key="15">
    <source>
        <dbReference type="PROSITE" id="PS51352"/>
    </source>
</evidence>
<organism evidence="16 17">
    <name type="scientific">Metallosphaera cuprina (strain Ar-4)</name>
    <dbReference type="NCBI Taxonomy" id="1006006"/>
    <lineage>
        <taxon>Archaea</taxon>
        <taxon>Thermoproteota</taxon>
        <taxon>Thermoprotei</taxon>
        <taxon>Sulfolobales</taxon>
        <taxon>Sulfolobaceae</taxon>
        <taxon>Metallosphaera</taxon>
    </lineage>
</organism>
<keyword evidence="4" id="KW-0049">Antioxidant</keyword>
<dbReference type="GO" id="GO:0005737">
    <property type="term" value="C:cytoplasm"/>
    <property type="evidence" value="ECO:0007669"/>
    <property type="project" value="TreeGrafter"/>
</dbReference>
<evidence type="ECO:0000256" key="2">
    <source>
        <dbReference type="ARBA" id="ARBA00013017"/>
    </source>
</evidence>
<gene>
    <name evidence="16" type="ordered locus">Mcup_0894</name>
</gene>
<keyword evidence="6" id="KW-0560">Oxidoreductase</keyword>
<evidence type="ECO:0000256" key="10">
    <source>
        <dbReference type="ARBA" id="ARBA00032824"/>
    </source>
</evidence>
<evidence type="ECO:0000256" key="8">
    <source>
        <dbReference type="ARBA" id="ARBA00023157"/>
    </source>
</evidence>
<evidence type="ECO:0000256" key="4">
    <source>
        <dbReference type="ARBA" id="ARBA00022862"/>
    </source>
</evidence>
<evidence type="ECO:0000256" key="9">
    <source>
        <dbReference type="ARBA" id="ARBA00023284"/>
    </source>
</evidence>
<dbReference type="Gene3D" id="3.40.30.10">
    <property type="entry name" value="Glutaredoxin"/>
    <property type="match status" value="1"/>
</dbReference>
<feature type="domain" description="Thioredoxin" evidence="15">
    <location>
        <begin position="3"/>
        <end position="146"/>
    </location>
</feature>
<dbReference type="CDD" id="cd03017">
    <property type="entry name" value="PRX_BCP"/>
    <property type="match status" value="1"/>
</dbReference>
<protein>
    <recommendedName>
        <fullName evidence="2">thioredoxin-dependent peroxiredoxin</fullName>
        <ecNumber evidence="2">1.11.1.24</ecNumber>
    </recommendedName>
    <alternativeName>
        <fullName evidence="10">Thioredoxin peroxidase</fullName>
    </alternativeName>
</protein>
<evidence type="ECO:0000256" key="11">
    <source>
        <dbReference type="ARBA" id="ARBA00038489"/>
    </source>
</evidence>
<accession>F4G2F1</accession>
<dbReference type="InterPro" id="IPR036249">
    <property type="entry name" value="Thioredoxin-like_sf"/>
</dbReference>
<dbReference type="Pfam" id="PF00578">
    <property type="entry name" value="AhpC-TSA"/>
    <property type="match status" value="1"/>
</dbReference>